<protein>
    <submittedName>
        <fullName evidence="12">Cytochrome C</fullName>
    </submittedName>
</protein>
<keyword evidence="4 9" id="KW-0479">Metal-binding</keyword>
<keyword evidence="13" id="KW-1185">Reference proteome</keyword>
<feature type="binding site" description="covalent" evidence="8">
    <location>
        <position position="137"/>
    </location>
    <ligand>
        <name>heme c</name>
        <dbReference type="ChEBI" id="CHEBI:61717"/>
        <label>2</label>
    </ligand>
</feature>
<dbReference type="SUPFAM" id="SSF46626">
    <property type="entry name" value="Cytochrome c"/>
    <property type="match status" value="2"/>
</dbReference>
<sequence length="207" mass="22339">MNHKLSALFAALSVSLLLPLSAAQAGDPQRGQELSQSCAACHQADGNSVNPEWPKLAGQHPKYTTKQLEDYKSGRRENSLMAGQVANLDEQDMRDLSAYFAEQSISSGTADEEVVERGEQIYRGGIPSQNVAACIACHGPNGNGNPEAMFPAVAGQHAQYSADQLRYFRSGDRANDNGRMMRNVARNMSDSDIEAVSQYMAGLQTGN</sequence>
<feature type="binding site" description="covalent" evidence="8">
    <location>
        <position position="41"/>
    </location>
    <ligand>
        <name>heme c</name>
        <dbReference type="ChEBI" id="CHEBI:61717"/>
        <label>1</label>
    </ligand>
</feature>
<evidence type="ECO:0000313" key="13">
    <source>
        <dbReference type="Proteomes" id="UP000064201"/>
    </source>
</evidence>
<dbReference type="Gene3D" id="1.10.760.10">
    <property type="entry name" value="Cytochrome c-like domain"/>
    <property type="match status" value="2"/>
</dbReference>
<dbReference type="InterPro" id="IPR036909">
    <property type="entry name" value="Cyt_c-like_dom_sf"/>
</dbReference>
<organism evidence="12 13">
    <name type="scientific">Thioalkalivibrio versutus</name>
    <dbReference type="NCBI Taxonomy" id="106634"/>
    <lineage>
        <taxon>Bacteria</taxon>
        <taxon>Pseudomonadati</taxon>
        <taxon>Pseudomonadota</taxon>
        <taxon>Gammaproteobacteria</taxon>
        <taxon>Chromatiales</taxon>
        <taxon>Ectothiorhodospiraceae</taxon>
        <taxon>Thioalkalivibrio</taxon>
    </lineage>
</organism>
<comment type="PTM">
    <text evidence="8">Binds 2 heme c groups covalently per subunit.</text>
</comment>
<dbReference type="InterPro" id="IPR050597">
    <property type="entry name" value="Cytochrome_c_Oxidase_Subunit"/>
</dbReference>
<evidence type="ECO:0000256" key="8">
    <source>
        <dbReference type="PIRSR" id="PIRSR000005-1"/>
    </source>
</evidence>
<evidence type="ECO:0000259" key="11">
    <source>
        <dbReference type="PROSITE" id="PS51007"/>
    </source>
</evidence>
<dbReference type="PANTHER" id="PTHR33751:SF9">
    <property type="entry name" value="CYTOCHROME C4"/>
    <property type="match status" value="1"/>
</dbReference>
<keyword evidence="6" id="KW-0249">Electron transport</keyword>
<dbReference type="OrthoDB" id="9773456at2"/>
<evidence type="ECO:0000256" key="3">
    <source>
        <dbReference type="ARBA" id="ARBA00022617"/>
    </source>
</evidence>
<keyword evidence="3 8" id="KW-0349">Heme</keyword>
<dbReference type="PIRSF" id="PIRSF000005">
    <property type="entry name" value="Cytochrome_c4"/>
    <property type="match status" value="1"/>
</dbReference>
<dbReference type="GO" id="GO:0020037">
    <property type="term" value="F:heme binding"/>
    <property type="evidence" value="ECO:0007669"/>
    <property type="project" value="InterPro"/>
</dbReference>
<dbReference type="PANTHER" id="PTHR33751">
    <property type="entry name" value="CBB3-TYPE CYTOCHROME C OXIDASE SUBUNIT FIXP"/>
    <property type="match status" value="1"/>
</dbReference>
<accession>A0A0G3G4Q8</accession>
<keyword evidence="2" id="KW-0813">Transport</keyword>
<evidence type="ECO:0000256" key="6">
    <source>
        <dbReference type="ARBA" id="ARBA00022982"/>
    </source>
</evidence>
<feature type="domain" description="Cytochrome c" evidence="11">
    <location>
        <begin position="26"/>
        <end position="104"/>
    </location>
</feature>
<dbReference type="KEGG" id="tvr:TVD_13035"/>
<evidence type="ECO:0000313" key="12">
    <source>
        <dbReference type="EMBL" id="AKJ96225.1"/>
    </source>
</evidence>
<dbReference type="InterPro" id="IPR009056">
    <property type="entry name" value="Cyt_c-like_dom"/>
</dbReference>
<dbReference type="AlphaFoldDB" id="A0A0G3G4Q8"/>
<dbReference type="GO" id="GO:0009055">
    <property type="term" value="F:electron transfer activity"/>
    <property type="evidence" value="ECO:0007669"/>
    <property type="project" value="InterPro"/>
</dbReference>
<feature type="binding site" description="axial binding residue" evidence="9">
    <location>
        <position position="138"/>
    </location>
    <ligand>
        <name>heme c</name>
        <dbReference type="ChEBI" id="CHEBI:61717"/>
        <label>2</label>
    </ligand>
    <ligandPart>
        <name>Fe</name>
        <dbReference type="ChEBI" id="CHEBI:18248"/>
    </ligandPart>
</feature>
<evidence type="ECO:0000256" key="2">
    <source>
        <dbReference type="ARBA" id="ARBA00022448"/>
    </source>
</evidence>
<evidence type="ECO:0000256" key="1">
    <source>
        <dbReference type="ARBA" id="ARBA00004418"/>
    </source>
</evidence>
<dbReference type="GO" id="GO:0005506">
    <property type="term" value="F:iron ion binding"/>
    <property type="evidence" value="ECO:0007669"/>
    <property type="project" value="InterPro"/>
</dbReference>
<keyword evidence="10" id="KW-0732">Signal</keyword>
<dbReference type="RefSeq" id="WP_019595158.1">
    <property type="nucleotide sequence ID" value="NZ_CP011367.1"/>
</dbReference>
<feature type="binding site" description="axial binding residue" evidence="9">
    <location>
        <position position="81"/>
    </location>
    <ligand>
        <name>heme c</name>
        <dbReference type="ChEBI" id="CHEBI:61717"/>
        <label>1</label>
    </ligand>
    <ligandPart>
        <name>Fe</name>
        <dbReference type="ChEBI" id="CHEBI:18248"/>
    </ligandPart>
</feature>
<dbReference type="STRING" id="106634.TVD_13035"/>
<proteinExistence type="predicted"/>
<feature type="binding site" description="axial binding residue" evidence="9">
    <location>
        <position position="42"/>
    </location>
    <ligand>
        <name>heme c</name>
        <dbReference type="ChEBI" id="CHEBI:61717"/>
        <label>1</label>
    </ligand>
    <ligandPart>
        <name>Fe</name>
        <dbReference type="ChEBI" id="CHEBI:18248"/>
    </ligandPart>
</feature>
<feature type="binding site" description="covalent" evidence="8">
    <location>
        <position position="38"/>
    </location>
    <ligand>
        <name>heme c</name>
        <dbReference type="ChEBI" id="CHEBI:61717"/>
        <label>1</label>
    </ligand>
</feature>
<feature type="binding site" description="axial binding residue" evidence="9">
    <location>
        <position position="181"/>
    </location>
    <ligand>
        <name>heme c</name>
        <dbReference type="ChEBI" id="CHEBI:61717"/>
        <label>2</label>
    </ligand>
    <ligandPart>
        <name>Fe</name>
        <dbReference type="ChEBI" id="CHEBI:18248"/>
    </ligandPart>
</feature>
<comment type="subcellular location">
    <subcellularLocation>
        <location evidence="1">Periplasm</location>
    </subcellularLocation>
</comment>
<evidence type="ECO:0000256" key="10">
    <source>
        <dbReference type="SAM" id="SignalP"/>
    </source>
</evidence>
<dbReference type="InterPro" id="IPR024167">
    <property type="entry name" value="Cytochrome_c4-like"/>
</dbReference>
<dbReference type="GO" id="GO:0042597">
    <property type="term" value="C:periplasmic space"/>
    <property type="evidence" value="ECO:0007669"/>
    <property type="project" value="UniProtKB-SubCell"/>
</dbReference>
<feature type="chain" id="PRO_5002553698" evidence="10">
    <location>
        <begin position="26"/>
        <end position="207"/>
    </location>
</feature>
<name>A0A0G3G4Q8_9GAMM</name>
<dbReference type="PROSITE" id="PS51007">
    <property type="entry name" value="CYTC"/>
    <property type="match status" value="2"/>
</dbReference>
<keyword evidence="7 9" id="KW-0408">Iron</keyword>
<reference evidence="12 13" key="1">
    <citation type="submission" date="2015-04" db="EMBL/GenBank/DDBJ databases">
        <title>Complete Sequence for the Genome of the Thioalkalivibrio versutus D301.</title>
        <authorList>
            <person name="Mu T."/>
            <person name="Zhou J."/>
            <person name="Xu X."/>
        </authorList>
    </citation>
    <scope>NUCLEOTIDE SEQUENCE [LARGE SCALE GENOMIC DNA]</scope>
    <source>
        <strain evidence="12 13">D301</strain>
    </source>
</reference>
<dbReference type="Pfam" id="PF00034">
    <property type="entry name" value="Cytochrom_C"/>
    <property type="match status" value="2"/>
</dbReference>
<keyword evidence="5" id="KW-0574">Periplasm</keyword>
<gene>
    <name evidence="12" type="ORF">TVD_13035</name>
</gene>
<dbReference type="EMBL" id="CP011367">
    <property type="protein sequence ID" value="AKJ96225.1"/>
    <property type="molecule type" value="Genomic_DNA"/>
</dbReference>
<feature type="domain" description="Cytochrome c" evidence="11">
    <location>
        <begin position="113"/>
        <end position="204"/>
    </location>
</feature>
<evidence type="ECO:0000256" key="4">
    <source>
        <dbReference type="ARBA" id="ARBA00022723"/>
    </source>
</evidence>
<evidence type="ECO:0000256" key="7">
    <source>
        <dbReference type="ARBA" id="ARBA00023004"/>
    </source>
</evidence>
<dbReference type="Proteomes" id="UP000064201">
    <property type="component" value="Chromosome"/>
</dbReference>
<dbReference type="PATRIC" id="fig|106634.4.peg.2658"/>
<feature type="signal peptide" evidence="10">
    <location>
        <begin position="1"/>
        <end position="25"/>
    </location>
</feature>
<evidence type="ECO:0000256" key="5">
    <source>
        <dbReference type="ARBA" id="ARBA00022764"/>
    </source>
</evidence>
<evidence type="ECO:0000256" key="9">
    <source>
        <dbReference type="PIRSR" id="PIRSR000005-2"/>
    </source>
</evidence>
<feature type="binding site" description="covalent" evidence="8">
    <location>
        <position position="134"/>
    </location>
    <ligand>
        <name>heme c</name>
        <dbReference type="ChEBI" id="CHEBI:61717"/>
        <label>2</label>
    </ligand>
</feature>